<comment type="caution">
    <text evidence="1">The sequence shown here is derived from an EMBL/GenBank/DDBJ whole genome shotgun (WGS) entry which is preliminary data.</text>
</comment>
<name>A0ABT6ZBA9_9MICO</name>
<organism evidence="1 2">
    <name type="scientific">Microbacterium dauci</name>
    <dbReference type="NCBI Taxonomy" id="3048008"/>
    <lineage>
        <taxon>Bacteria</taxon>
        <taxon>Bacillati</taxon>
        <taxon>Actinomycetota</taxon>
        <taxon>Actinomycetes</taxon>
        <taxon>Micrococcales</taxon>
        <taxon>Microbacteriaceae</taxon>
        <taxon>Microbacterium</taxon>
    </lineage>
</organism>
<accession>A0ABT6ZBA9</accession>
<gene>
    <name evidence="1" type="ORF">QNI14_00490</name>
</gene>
<sequence>MTAEDAAESTPLRVDVRRGHATPEELAAVIAVVTESYVQEAASAIAEEPASSAWTVSARGLRTPLPRDVRWGRYSG</sequence>
<dbReference type="RefSeq" id="WP_283714229.1">
    <property type="nucleotide sequence ID" value="NZ_JASJND010000001.1"/>
</dbReference>
<dbReference type="InterPro" id="IPR032716">
    <property type="entry name" value="ACC_epsilon"/>
</dbReference>
<dbReference type="EMBL" id="JASJND010000001">
    <property type="protein sequence ID" value="MDJ1112922.1"/>
    <property type="molecule type" value="Genomic_DNA"/>
</dbReference>
<proteinExistence type="predicted"/>
<reference evidence="1 2" key="1">
    <citation type="submission" date="2023-05" db="EMBL/GenBank/DDBJ databases">
        <title>Microbacterium dauci sp.nov., Isolated from Carrot Rhizosphere Soil.</title>
        <authorList>
            <person name="Xiao Z."/>
            <person name="Zheng J."/>
        </authorList>
    </citation>
    <scope>NUCLEOTIDE SEQUENCE [LARGE SCALE GENOMIC DNA]</scope>
    <source>
        <strain evidence="1 2">LX3-4</strain>
    </source>
</reference>
<evidence type="ECO:0000313" key="1">
    <source>
        <dbReference type="EMBL" id="MDJ1112922.1"/>
    </source>
</evidence>
<keyword evidence="2" id="KW-1185">Reference proteome</keyword>
<dbReference type="Proteomes" id="UP001321481">
    <property type="component" value="Unassembled WGS sequence"/>
</dbReference>
<protein>
    <submittedName>
        <fullName evidence="1">Acyl-CoA carboxylase subunit epsilon</fullName>
    </submittedName>
</protein>
<dbReference type="Pfam" id="PF13822">
    <property type="entry name" value="ACC_epsilon"/>
    <property type="match status" value="1"/>
</dbReference>
<evidence type="ECO:0000313" key="2">
    <source>
        <dbReference type="Proteomes" id="UP001321481"/>
    </source>
</evidence>